<evidence type="ECO:0000256" key="9">
    <source>
        <dbReference type="ARBA" id="ARBA00023306"/>
    </source>
</evidence>
<evidence type="ECO:0000256" key="10">
    <source>
        <dbReference type="SAM" id="Coils"/>
    </source>
</evidence>
<evidence type="ECO:0000313" key="11">
    <source>
        <dbReference type="EMBL" id="KAK8731590.1"/>
    </source>
</evidence>
<keyword evidence="12" id="KW-1185">Reference proteome</keyword>
<keyword evidence="3" id="KW-0963">Cytoplasm</keyword>
<evidence type="ECO:0000256" key="8">
    <source>
        <dbReference type="ARBA" id="ARBA00023212"/>
    </source>
</evidence>
<reference evidence="11" key="2">
    <citation type="submission" date="2024-01" db="EMBL/GenBank/DDBJ databases">
        <authorList>
            <person name="He J."/>
            <person name="Wang M."/>
            <person name="Zheng J."/>
            <person name="Liu Z."/>
        </authorList>
    </citation>
    <scope>NUCLEOTIDE SEQUENCE</scope>
    <source>
        <strain evidence="11">ZL_2023a</strain>
        <tissue evidence="11">Muscle</tissue>
    </source>
</reference>
<dbReference type="PRINTS" id="PR02087">
    <property type="entry name" value="HAUSAUGMINL1"/>
</dbReference>
<feature type="coiled-coil region" evidence="10">
    <location>
        <begin position="213"/>
        <end position="263"/>
    </location>
</feature>
<evidence type="ECO:0000256" key="7">
    <source>
        <dbReference type="ARBA" id="ARBA00023054"/>
    </source>
</evidence>
<evidence type="ECO:0000256" key="6">
    <source>
        <dbReference type="ARBA" id="ARBA00022776"/>
    </source>
</evidence>
<evidence type="ECO:0000313" key="12">
    <source>
        <dbReference type="Proteomes" id="UP001445076"/>
    </source>
</evidence>
<evidence type="ECO:0000256" key="5">
    <source>
        <dbReference type="ARBA" id="ARBA00022701"/>
    </source>
</evidence>
<dbReference type="GO" id="GO:0005819">
    <property type="term" value="C:spindle"/>
    <property type="evidence" value="ECO:0007669"/>
    <property type="project" value="UniProtKB-SubCell"/>
</dbReference>
<dbReference type="Pfam" id="PF25762">
    <property type="entry name" value="HAUS1"/>
    <property type="match status" value="1"/>
</dbReference>
<sequence>MDLKHREVAQWLQEVYGKEQVPPYEKTECTINILYQLMTASKCSEKNAKVLASDYALKASEYSAEGRQLREWLEHVKIKENILSPEGQKGLKALYSTTQVLDVQIPTSTNIILAMNQLEMDYMQVMNEREHEKRQTACLLETNRDFSRKLKEIQGIFQQAEATWAQQQEEHAKDVVQETFIKEKCKNYSTDINQYEAKLNQVAMSKNIKHSTLVKQSLELQSLEKQVNNLESKLNNYTLPPDIMLAEVKVQEARQELANLMDKLTRSCK</sequence>
<proteinExistence type="inferred from homology"/>
<comment type="caution">
    <text evidence="11">The sequence shown here is derived from an EMBL/GenBank/DDBJ whole genome shotgun (WGS) entry which is preliminary data.</text>
</comment>
<dbReference type="PANTHER" id="PTHR31570:SF1">
    <property type="entry name" value="HAUS AUGMIN-LIKE COMPLEX SUBUNIT 1"/>
    <property type="match status" value="1"/>
</dbReference>
<dbReference type="GO" id="GO:0051225">
    <property type="term" value="P:spindle assembly"/>
    <property type="evidence" value="ECO:0007669"/>
    <property type="project" value="InterPro"/>
</dbReference>
<dbReference type="GO" id="GO:0070652">
    <property type="term" value="C:HAUS complex"/>
    <property type="evidence" value="ECO:0007669"/>
    <property type="project" value="InterPro"/>
</dbReference>
<dbReference type="AlphaFoldDB" id="A0AAW0WVS5"/>
<organism evidence="11 12">
    <name type="scientific">Cherax quadricarinatus</name>
    <name type="common">Australian red claw crayfish</name>
    <dbReference type="NCBI Taxonomy" id="27406"/>
    <lineage>
        <taxon>Eukaryota</taxon>
        <taxon>Metazoa</taxon>
        <taxon>Ecdysozoa</taxon>
        <taxon>Arthropoda</taxon>
        <taxon>Crustacea</taxon>
        <taxon>Multicrustacea</taxon>
        <taxon>Malacostraca</taxon>
        <taxon>Eumalacostraca</taxon>
        <taxon>Eucarida</taxon>
        <taxon>Decapoda</taxon>
        <taxon>Pleocyemata</taxon>
        <taxon>Astacidea</taxon>
        <taxon>Parastacoidea</taxon>
        <taxon>Parastacidae</taxon>
        <taxon>Cherax</taxon>
    </lineage>
</organism>
<evidence type="ECO:0000256" key="2">
    <source>
        <dbReference type="ARBA" id="ARBA00005479"/>
    </source>
</evidence>
<dbReference type="EMBL" id="JARKIK010000060">
    <property type="protein sequence ID" value="KAK8731588.1"/>
    <property type="molecule type" value="Genomic_DNA"/>
</dbReference>
<name>A0AAW0WVS5_CHEQU</name>
<keyword evidence="4" id="KW-0132">Cell division</keyword>
<dbReference type="PANTHER" id="PTHR31570">
    <property type="entry name" value="HAUS AUGMIN-LIKE COMPLEX SUBUNIT 1"/>
    <property type="match status" value="1"/>
</dbReference>
<protein>
    <recommendedName>
        <fullName evidence="13">HAUS augmin-like complex subunit 1</fullName>
    </recommendedName>
</protein>
<dbReference type="InterPro" id="IPR026243">
    <property type="entry name" value="HAUS1"/>
</dbReference>
<dbReference type="GO" id="GO:0005829">
    <property type="term" value="C:cytosol"/>
    <property type="evidence" value="ECO:0007669"/>
    <property type="project" value="TreeGrafter"/>
</dbReference>
<keyword evidence="5" id="KW-0493">Microtubule</keyword>
<comment type="similarity">
    <text evidence="2">Belongs to the HAUS1 family.</text>
</comment>
<dbReference type="EMBL" id="JARKIK010000060">
    <property type="protein sequence ID" value="KAK8731590.1"/>
    <property type="molecule type" value="Genomic_DNA"/>
</dbReference>
<keyword evidence="9" id="KW-0131">Cell cycle</keyword>
<dbReference type="Proteomes" id="UP001445076">
    <property type="component" value="Unassembled WGS sequence"/>
</dbReference>
<gene>
    <name evidence="11" type="ORF">OTU49_007381</name>
</gene>
<keyword evidence="8" id="KW-0206">Cytoskeleton</keyword>
<comment type="subcellular location">
    <subcellularLocation>
        <location evidence="1">Cytoplasm</location>
        <location evidence="1">Cytoskeleton</location>
        <location evidence="1">Spindle</location>
    </subcellularLocation>
</comment>
<accession>A0AAW0WVS5</accession>
<evidence type="ECO:0008006" key="13">
    <source>
        <dbReference type="Google" id="ProtNLM"/>
    </source>
</evidence>
<evidence type="ECO:0000256" key="3">
    <source>
        <dbReference type="ARBA" id="ARBA00022490"/>
    </source>
</evidence>
<dbReference type="GO" id="GO:0005874">
    <property type="term" value="C:microtubule"/>
    <property type="evidence" value="ECO:0007669"/>
    <property type="project" value="UniProtKB-KW"/>
</dbReference>
<keyword evidence="7 10" id="KW-0175">Coiled coil</keyword>
<dbReference type="GO" id="GO:0051301">
    <property type="term" value="P:cell division"/>
    <property type="evidence" value="ECO:0007669"/>
    <property type="project" value="UniProtKB-KW"/>
</dbReference>
<evidence type="ECO:0000256" key="1">
    <source>
        <dbReference type="ARBA" id="ARBA00004186"/>
    </source>
</evidence>
<reference evidence="11 12" key="1">
    <citation type="journal article" date="2024" name="BMC Genomics">
        <title>Genome assembly of redclaw crayfish (Cherax quadricarinatus) provides insights into its immune adaptation and hypoxia tolerance.</title>
        <authorList>
            <person name="Liu Z."/>
            <person name="Zheng J."/>
            <person name="Li H."/>
            <person name="Fang K."/>
            <person name="Wang S."/>
            <person name="He J."/>
            <person name="Zhou D."/>
            <person name="Weng S."/>
            <person name="Chi M."/>
            <person name="Gu Z."/>
            <person name="He J."/>
            <person name="Li F."/>
            <person name="Wang M."/>
        </authorList>
    </citation>
    <scope>NUCLEOTIDE SEQUENCE [LARGE SCALE GENOMIC DNA]</scope>
    <source>
        <strain evidence="11">ZL_2023a</strain>
    </source>
</reference>
<evidence type="ECO:0000256" key="4">
    <source>
        <dbReference type="ARBA" id="ARBA00022618"/>
    </source>
</evidence>
<keyword evidence="6" id="KW-0498">Mitosis</keyword>